<sequence>FQDPNDKHNLLTALRSRKDFPEIVVQVDSLLNLRPGGIGEVAPFDLVILDEVASILAHLSAATLRNGMETSELFLEIVQRAKRVLAMDDGYGQREHDFFRLANVPGKLVVNTRRAAVPLTFRIGPDEKTWLDRIVADLAAGKNVVVVSMSAKVLDRIRDQVMSRHSLVLADTEILIHKALSGGETTALLKNVAENWKVRLLMYSPTVEAGVNFDVPWFHTKFLYMCKKSTTARAAWQATLRVRKTESALVHCFVQSSISVMLDCAQEVPAARLCAPKQQGTTAMAPHASDAADESALQHADGDRLDQQVAVDSPLNRASGSQSGVGASCGQHSERLKGFFGPPRRVTTAETLQFLQACMSEIIGARAIDAAEYEELRKLRDVKRDRGAQSVEVMRYEACQYYGLKDLDEHFFKETEAEYKPPFSKKLDFLLKVLLPGRFLDEGAVARQSHVPKMAETARGLLKDLGLAHPFDVGGETRSLLAGGLKARLLKSELFRGCPKQVGAKSAMSERPVSEMFQIQLPAPRTGKAELDPVQLKGVINGVLEHMGLKVGKGIEVRRPRRGKGKQYESGSGKSDYKYKLDRKSVLRMAKLVKLQFREVPRVWQHRGELEPAVRGFLNE</sequence>
<dbReference type="GO" id="GO:0005524">
    <property type="term" value="F:ATP binding"/>
    <property type="evidence" value="ECO:0007669"/>
    <property type="project" value="InterPro"/>
</dbReference>
<dbReference type="Pfam" id="PF02399">
    <property type="entry name" value="Herpes_ori_bp"/>
    <property type="match status" value="1"/>
</dbReference>
<organism evidence="2 3">
    <name type="scientific">Klebsormidium nitens</name>
    <name type="common">Green alga</name>
    <name type="synonym">Ulothrix nitens</name>
    <dbReference type="NCBI Taxonomy" id="105231"/>
    <lineage>
        <taxon>Eukaryota</taxon>
        <taxon>Viridiplantae</taxon>
        <taxon>Streptophyta</taxon>
        <taxon>Klebsormidiophyceae</taxon>
        <taxon>Klebsormidiales</taxon>
        <taxon>Klebsormidiaceae</taxon>
        <taxon>Klebsormidium</taxon>
    </lineage>
</organism>
<accession>A0A1Y1IRI8</accession>
<dbReference type="AlphaFoldDB" id="A0A1Y1IRI8"/>
<reference evidence="2 3" key="1">
    <citation type="journal article" date="2014" name="Nat. Commun.">
        <title>Klebsormidium flaccidum genome reveals primary factors for plant terrestrial adaptation.</title>
        <authorList>
            <person name="Hori K."/>
            <person name="Maruyama F."/>
            <person name="Fujisawa T."/>
            <person name="Togashi T."/>
            <person name="Yamamoto N."/>
            <person name="Seo M."/>
            <person name="Sato S."/>
            <person name="Yamada T."/>
            <person name="Mori H."/>
            <person name="Tajima N."/>
            <person name="Moriyama T."/>
            <person name="Ikeuchi M."/>
            <person name="Watanabe M."/>
            <person name="Wada H."/>
            <person name="Kobayashi K."/>
            <person name="Saito M."/>
            <person name="Masuda T."/>
            <person name="Sasaki-Sekimoto Y."/>
            <person name="Mashiguchi K."/>
            <person name="Awai K."/>
            <person name="Shimojima M."/>
            <person name="Masuda S."/>
            <person name="Iwai M."/>
            <person name="Nobusawa T."/>
            <person name="Narise T."/>
            <person name="Kondo S."/>
            <person name="Saito H."/>
            <person name="Sato R."/>
            <person name="Murakawa M."/>
            <person name="Ihara Y."/>
            <person name="Oshima-Yamada Y."/>
            <person name="Ohtaka K."/>
            <person name="Satoh M."/>
            <person name="Sonobe K."/>
            <person name="Ishii M."/>
            <person name="Ohtani R."/>
            <person name="Kanamori-Sato M."/>
            <person name="Honoki R."/>
            <person name="Miyazaki D."/>
            <person name="Mochizuki H."/>
            <person name="Umetsu J."/>
            <person name="Higashi K."/>
            <person name="Shibata D."/>
            <person name="Kamiya Y."/>
            <person name="Sato N."/>
            <person name="Nakamura Y."/>
            <person name="Tabata S."/>
            <person name="Ida S."/>
            <person name="Kurokawa K."/>
            <person name="Ohta H."/>
        </authorList>
    </citation>
    <scope>NUCLEOTIDE SEQUENCE [LARGE SCALE GENOMIC DNA]</scope>
    <source>
        <strain evidence="2 3">NIES-2285</strain>
    </source>
</reference>
<feature type="domain" description="Replication origin-binding protein" evidence="1">
    <location>
        <begin position="18"/>
        <end position="89"/>
    </location>
</feature>
<evidence type="ECO:0000313" key="2">
    <source>
        <dbReference type="EMBL" id="GAQ93480.1"/>
    </source>
</evidence>
<name>A0A1Y1IRI8_KLENI</name>
<evidence type="ECO:0000313" key="3">
    <source>
        <dbReference type="Proteomes" id="UP000054558"/>
    </source>
</evidence>
<dbReference type="Proteomes" id="UP000054558">
    <property type="component" value="Unassembled WGS sequence"/>
</dbReference>
<feature type="non-terminal residue" evidence="2">
    <location>
        <position position="620"/>
    </location>
</feature>
<evidence type="ECO:0000259" key="1">
    <source>
        <dbReference type="Pfam" id="PF02399"/>
    </source>
</evidence>
<keyword evidence="3" id="KW-1185">Reference proteome</keyword>
<gene>
    <name evidence="2" type="ORF">KFL_015670010</name>
</gene>
<feature type="non-terminal residue" evidence="2">
    <location>
        <position position="1"/>
    </location>
</feature>
<dbReference type="OrthoDB" id="2373574at2759"/>
<dbReference type="InterPro" id="IPR003450">
    <property type="entry name" value="Replication_origin-bd"/>
</dbReference>
<dbReference type="GO" id="GO:0003688">
    <property type="term" value="F:DNA replication origin binding"/>
    <property type="evidence" value="ECO:0007669"/>
    <property type="project" value="InterPro"/>
</dbReference>
<dbReference type="EMBL" id="DF238516">
    <property type="protein sequence ID" value="GAQ93480.1"/>
    <property type="molecule type" value="Genomic_DNA"/>
</dbReference>
<proteinExistence type="predicted"/>
<dbReference type="GO" id="GO:0006260">
    <property type="term" value="P:DNA replication"/>
    <property type="evidence" value="ECO:0007669"/>
    <property type="project" value="InterPro"/>
</dbReference>
<dbReference type="OMA" id="CGQHSER"/>
<protein>
    <recommendedName>
        <fullName evidence="1">Replication origin-binding protein domain-containing protein</fullName>
    </recommendedName>
</protein>